<dbReference type="InterPro" id="IPR001296">
    <property type="entry name" value="Glyco_trans_1"/>
</dbReference>
<dbReference type="Pfam" id="PF00534">
    <property type="entry name" value="Glycos_transf_1"/>
    <property type="match status" value="1"/>
</dbReference>
<dbReference type="InterPro" id="IPR028098">
    <property type="entry name" value="Glyco_trans_4-like_N"/>
</dbReference>
<reference evidence="5 6" key="1">
    <citation type="journal article" date="2015" name="Stand. Genomic Sci.">
        <title>Genomic Encyclopedia of Bacterial and Archaeal Type Strains, Phase III: the genomes of soil and plant-associated and newly described type strains.</title>
        <authorList>
            <person name="Whitman W.B."/>
            <person name="Woyke T."/>
            <person name="Klenk H.P."/>
            <person name="Zhou Y."/>
            <person name="Lilburn T.G."/>
            <person name="Beck B.J."/>
            <person name="De Vos P."/>
            <person name="Vandamme P."/>
            <person name="Eisen J.A."/>
            <person name="Garrity G."/>
            <person name="Hugenholtz P."/>
            <person name="Kyrpides N.C."/>
        </authorList>
    </citation>
    <scope>NUCLEOTIDE SEQUENCE [LARGE SCALE GENOMIC DNA]</scope>
    <source>
        <strain evidence="5 6">CECT 7306</strain>
    </source>
</reference>
<feature type="domain" description="Glycosyltransferase subfamily 4-like N-terminal" evidence="4">
    <location>
        <begin position="14"/>
        <end position="235"/>
    </location>
</feature>
<dbReference type="Pfam" id="PF13439">
    <property type="entry name" value="Glyco_transf_4"/>
    <property type="match status" value="1"/>
</dbReference>
<keyword evidence="2 5" id="KW-0808">Transferase</keyword>
<dbReference type="PANTHER" id="PTHR45947:SF13">
    <property type="entry name" value="TRANSFERASE"/>
    <property type="match status" value="1"/>
</dbReference>
<proteinExistence type="predicted"/>
<evidence type="ECO:0000256" key="1">
    <source>
        <dbReference type="ARBA" id="ARBA00022676"/>
    </source>
</evidence>
<evidence type="ECO:0000256" key="2">
    <source>
        <dbReference type="ARBA" id="ARBA00022679"/>
    </source>
</evidence>
<dbReference type="Gene3D" id="3.40.50.2000">
    <property type="entry name" value="Glycogen Phosphorylase B"/>
    <property type="match status" value="2"/>
</dbReference>
<evidence type="ECO:0000313" key="5">
    <source>
        <dbReference type="EMBL" id="ROP44030.1"/>
    </source>
</evidence>
<evidence type="ECO:0000259" key="3">
    <source>
        <dbReference type="Pfam" id="PF00534"/>
    </source>
</evidence>
<evidence type="ECO:0000259" key="4">
    <source>
        <dbReference type="Pfam" id="PF13439"/>
    </source>
</evidence>
<dbReference type="AlphaFoldDB" id="A0A3N1HNL0"/>
<keyword evidence="6" id="KW-1185">Reference proteome</keyword>
<dbReference type="SUPFAM" id="SSF53756">
    <property type="entry name" value="UDP-Glycosyltransferase/glycogen phosphorylase"/>
    <property type="match status" value="1"/>
</dbReference>
<organism evidence="5 6">
    <name type="scientific">Pseudokineococcus lusitanus</name>
    <dbReference type="NCBI Taxonomy" id="763993"/>
    <lineage>
        <taxon>Bacteria</taxon>
        <taxon>Bacillati</taxon>
        <taxon>Actinomycetota</taxon>
        <taxon>Actinomycetes</taxon>
        <taxon>Kineosporiales</taxon>
        <taxon>Kineosporiaceae</taxon>
        <taxon>Pseudokineococcus</taxon>
    </lineage>
</organism>
<name>A0A3N1HNL0_9ACTN</name>
<dbReference type="InParanoid" id="A0A3N1HNL0"/>
<gene>
    <name evidence="5" type="ORF">EDC03_1628</name>
</gene>
<accession>A0A3N1HNL0</accession>
<protein>
    <submittedName>
        <fullName evidence="5">Glycosyl transferase family 4</fullName>
    </submittedName>
</protein>
<keyword evidence="1" id="KW-0328">Glycosyltransferase</keyword>
<dbReference type="GO" id="GO:1901137">
    <property type="term" value="P:carbohydrate derivative biosynthetic process"/>
    <property type="evidence" value="ECO:0007669"/>
    <property type="project" value="UniProtKB-ARBA"/>
</dbReference>
<evidence type="ECO:0000313" key="6">
    <source>
        <dbReference type="Proteomes" id="UP000276232"/>
    </source>
</evidence>
<dbReference type="OrthoDB" id="3268555at2"/>
<dbReference type="RefSeq" id="WP_158674245.1">
    <property type="nucleotide sequence ID" value="NZ_RJKN01000003.1"/>
</dbReference>
<dbReference type="PANTHER" id="PTHR45947">
    <property type="entry name" value="SULFOQUINOVOSYL TRANSFERASE SQD2"/>
    <property type="match status" value="1"/>
</dbReference>
<feature type="domain" description="Glycosyl transferase family 1" evidence="3">
    <location>
        <begin position="251"/>
        <end position="402"/>
    </location>
</feature>
<dbReference type="Proteomes" id="UP000276232">
    <property type="component" value="Unassembled WGS sequence"/>
</dbReference>
<dbReference type="GO" id="GO:0016757">
    <property type="term" value="F:glycosyltransferase activity"/>
    <property type="evidence" value="ECO:0007669"/>
    <property type="project" value="UniProtKB-KW"/>
</dbReference>
<dbReference type="InterPro" id="IPR050194">
    <property type="entry name" value="Glycosyltransferase_grp1"/>
</dbReference>
<sequence length="440" mass="44922">MRVLHVNKFLHRRGGAEAHVLDLAEQQRAAGHAVALWGMRHPDDPAPDVLDAALGAPLRDVLAPHVELEPAPPGLAGVRAAAGTVWSPAARRGMSAALQRFSPDVVHCHNIYHQLSPSVLAPVRRAGVRCVMTLHDYKLVCPSYQMLAPGRDGGPPRPCDGCVRPGVLGPLQAVRHRCKGGSLAASGVVAVETALHRALGAYDGVHALVAPSRFLAGVLARAGVGVGRTHVVRNPAAPVPADVLVPAAARRDVVVAGRLSPEKGVDVLLRALAAAPAVRRLHVAGDGPARADLEALAREVAPGRVVFHGRLPADDVRALVAGAVAAAVPSRWSENAPLAVTEALAAGVPAVVTALGGAPELVRDGVDGLVVPAEDPAALAAALTRLVEDPAGAAAMGAAGRARVLVEHDPAAHVRLLDAVYAGTAEPLPPAAPTAGASRG</sequence>
<comment type="caution">
    <text evidence="5">The sequence shown here is derived from an EMBL/GenBank/DDBJ whole genome shotgun (WGS) entry which is preliminary data.</text>
</comment>
<dbReference type="EMBL" id="RJKN01000003">
    <property type="protein sequence ID" value="ROP44030.1"/>
    <property type="molecule type" value="Genomic_DNA"/>
</dbReference>